<sequence>MSVVDEVIAAAAKIVEDFGNHRTTDYFSGFASTATFVFYTHTERLNSRAEYEELWASWEKDDGFRVHGCRSRDQRVQILGDSGAVFTHYVESDVEFGGEVATIRERETIVFESHDGSWIAVHEHLSPDNGE</sequence>
<organism evidence="2">
    <name type="scientific">freshwater metagenome</name>
    <dbReference type="NCBI Taxonomy" id="449393"/>
    <lineage>
        <taxon>unclassified sequences</taxon>
        <taxon>metagenomes</taxon>
        <taxon>ecological metagenomes</taxon>
    </lineage>
</organism>
<dbReference type="Gene3D" id="3.10.450.50">
    <property type="match status" value="1"/>
</dbReference>
<protein>
    <submittedName>
        <fullName evidence="2">Unannotated protein</fullName>
    </submittedName>
</protein>
<feature type="domain" description="SnoaL-like" evidence="1">
    <location>
        <begin position="9"/>
        <end position="127"/>
    </location>
</feature>
<evidence type="ECO:0000313" key="2">
    <source>
        <dbReference type="EMBL" id="CAB4530681.1"/>
    </source>
</evidence>
<proteinExistence type="predicted"/>
<name>A0A6J6AVK0_9ZZZZ</name>
<gene>
    <name evidence="2" type="ORF">UFOPK1413_00031</name>
</gene>
<dbReference type="InterPro" id="IPR037401">
    <property type="entry name" value="SnoaL-like"/>
</dbReference>
<accession>A0A6J6AVK0</accession>
<reference evidence="2" key="1">
    <citation type="submission" date="2020-05" db="EMBL/GenBank/DDBJ databases">
        <authorList>
            <person name="Chiriac C."/>
            <person name="Salcher M."/>
            <person name="Ghai R."/>
            <person name="Kavagutti S V."/>
        </authorList>
    </citation>
    <scope>NUCLEOTIDE SEQUENCE</scope>
</reference>
<dbReference type="SUPFAM" id="SSF54427">
    <property type="entry name" value="NTF2-like"/>
    <property type="match status" value="1"/>
</dbReference>
<dbReference type="EMBL" id="CAEZSG010000002">
    <property type="protein sequence ID" value="CAB4530681.1"/>
    <property type="molecule type" value="Genomic_DNA"/>
</dbReference>
<dbReference type="InterPro" id="IPR032710">
    <property type="entry name" value="NTF2-like_dom_sf"/>
</dbReference>
<evidence type="ECO:0000259" key="1">
    <source>
        <dbReference type="Pfam" id="PF13474"/>
    </source>
</evidence>
<dbReference type="Pfam" id="PF13474">
    <property type="entry name" value="SnoaL_3"/>
    <property type="match status" value="1"/>
</dbReference>
<dbReference type="AlphaFoldDB" id="A0A6J6AVK0"/>